<dbReference type="EMBL" id="CM047737">
    <property type="protein sequence ID" value="KAJ0048688.1"/>
    <property type="molecule type" value="Genomic_DNA"/>
</dbReference>
<protein>
    <submittedName>
        <fullName evidence="1">Uncharacterized protein</fullName>
    </submittedName>
</protein>
<evidence type="ECO:0000313" key="2">
    <source>
        <dbReference type="Proteomes" id="UP001163603"/>
    </source>
</evidence>
<dbReference type="Proteomes" id="UP001163603">
    <property type="component" value="Chromosome 2"/>
</dbReference>
<sequence length="57" mass="6577">MELKSSEREMHLYDTVCRFRFGAAFDSYYVACEAFSEQQHLRLSSSVAIGVKIKNLL</sequence>
<comment type="caution">
    <text evidence="1">The sequence shown here is derived from an EMBL/GenBank/DDBJ whole genome shotgun (WGS) entry which is preliminary data.</text>
</comment>
<accession>A0ACC0ZBW6</accession>
<gene>
    <name evidence="1" type="ORF">Pint_14844</name>
</gene>
<name>A0ACC0ZBW6_9ROSI</name>
<reference evidence="2" key="1">
    <citation type="journal article" date="2023" name="G3 (Bethesda)">
        <title>Genome assembly and association tests identify interacting loci associated with vigor, precocity, and sex in interspecific pistachio rootstocks.</title>
        <authorList>
            <person name="Palmer W."/>
            <person name="Jacygrad E."/>
            <person name="Sagayaradj S."/>
            <person name="Cavanaugh K."/>
            <person name="Han R."/>
            <person name="Bertier L."/>
            <person name="Beede B."/>
            <person name="Kafkas S."/>
            <person name="Golino D."/>
            <person name="Preece J."/>
            <person name="Michelmore R."/>
        </authorList>
    </citation>
    <scope>NUCLEOTIDE SEQUENCE [LARGE SCALE GENOMIC DNA]</scope>
</reference>
<proteinExistence type="predicted"/>
<keyword evidence="2" id="KW-1185">Reference proteome</keyword>
<organism evidence="1 2">
    <name type="scientific">Pistacia integerrima</name>
    <dbReference type="NCBI Taxonomy" id="434235"/>
    <lineage>
        <taxon>Eukaryota</taxon>
        <taxon>Viridiplantae</taxon>
        <taxon>Streptophyta</taxon>
        <taxon>Embryophyta</taxon>
        <taxon>Tracheophyta</taxon>
        <taxon>Spermatophyta</taxon>
        <taxon>Magnoliopsida</taxon>
        <taxon>eudicotyledons</taxon>
        <taxon>Gunneridae</taxon>
        <taxon>Pentapetalae</taxon>
        <taxon>rosids</taxon>
        <taxon>malvids</taxon>
        <taxon>Sapindales</taxon>
        <taxon>Anacardiaceae</taxon>
        <taxon>Pistacia</taxon>
    </lineage>
</organism>
<evidence type="ECO:0000313" key="1">
    <source>
        <dbReference type="EMBL" id="KAJ0048688.1"/>
    </source>
</evidence>